<evidence type="ECO:0000313" key="3">
    <source>
        <dbReference type="EMBL" id="MBD7981429.1"/>
    </source>
</evidence>
<comment type="caution">
    <text evidence="3">The sequence shown here is derived from an EMBL/GenBank/DDBJ whole genome shotgun (WGS) entry which is preliminary data.</text>
</comment>
<dbReference type="SUPFAM" id="SSF55729">
    <property type="entry name" value="Acyl-CoA N-acyltransferases (Nat)"/>
    <property type="match status" value="1"/>
</dbReference>
<accession>A0ABR8U096</accession>
<dbReference type="PANTHER" id="PTHR13355">
    <property type="entry name" value="GLUCOSAMINE 6-PHOSPHATE N-ACETYLTRANSFERASE"/>
    <property type="match status" value="1"/>
</dbReference>
<dbReference type="CDD" id="cd04301">
    <property type="entry name" value="NAT_SF"/>
    <property type="match status" value="1"/>
</dbReference>
<dbReference type="PROSITE" id="PS51186">
    <property type="entry name" value="GNAT"/>
    <property type="match status" value="1"/>
</dbReference>
<evidence type="ECO:0000259" key="2">
    <source>
        <dbReference type="PROSITE" id="PS51186"/>
    </source>
</evidence>
<dbReference type="Gene3D" id="3.40.630.30">
    <property type="match status" value="1"/>
</dbReference>
<dbReference type="InterPro" id="IPR039143">
    <property type="entry name" value="GNPNAT1-like"/>
</dbReference>
<feature type="region of interest" description="Disordered" evidence="1">
    <location>
        <begin position="1"/>
        <end position="27"/>
    </location>
</feature>
<dbReference type="EMBL" id="JACSQF010000011">
    <property type="protein sequence ID" value="MBD7981429.1"/>
    <property type="molecule type" value="Genomic_DNA"/>
</dbReference>
<gene>
    <name evidence="3" type="ORF">H9641_11980</name>
</gene>
<dbReference type="PANTHER" id="PTHR13355:SF22">
    <property type="entry name" value="SLL0786 PROTEIN"/>
    <property type="match status" value="1"/>
</dbReference>
<feature type="domain" description="N-acetyltransferase" evidence="2">
    <location>
        <begin position="33"/>
        <end position="186"/>
    </location>
</feature>
<organism evidence="3 4">
    <name type="scientific">Oerskovia merdavium</name>
    <dbReference type="NCBI Taxonomy" id="2762227"/>
    <lineage>
        <taxon>Bacteria</taxon>
        <taxon>Bacillati</taxon>
        <taxon>Actinomycetota</taxon>
        <taxon>Actinomycetes</taxon>
        <taxon>Micrococcales</taxon>
        <taxon>Cellulomonadaceae</taxon>
        <taxon>Oerskovia</taxon>
    </lineage>
</organism>
<evidence type="ECO:0000256" key="1">
    <source>
        <dbReference type="SAM" id="MobiDB-lite"/>
    </source>
</evidence>
<name>A0ABR8U096_9CELL</name>
<proteinExistence type="predicted"/>
<evidence type="ECO:0000313" key="4">
    <source>
        <dbReference type="Proteomes" id="UP000655570"/>
    </source>
</evidence>
<protein>
    <submittedName>
        <fullName evidence="3">GNAT family N-acetyltransferase</fullName>
    </submittedName>
</protein>
<dbReference type="Proteomes" id="UP000655570">
    <property type="component" value="Unassembled WGS sequence"/>
</dbReference>
<dbReference type="InterPro" id="IPR016181">
    <property type="entry name" value="Acyl_CoA_acyltransferase"/>
</dbReference>
<dbReference type="InterPro" id="IPR000182">
    <property type="entry name" value="GNAT_dom"/>
</dbReference>
<sequence>MRSRSCAGRTPERRVHVARCGPPGLRGGHRVLTTERVTTPAQLEEAHTLRLEVFVGEQQVPLAEEIDDADFAPTTTHVLVRAGEQPGEGPVVGTGRLLTDPAHPGEVHIGRVAVARSARGTGAGAAVMRALEEIALAEHAVGGAVRIELSAQTQASGFYERLGYEVHGPVYLDAGIDHRDAAKTLRSHD</sequence>
<reference evidence="3 4" key="1">
    <citation type="submission" date="2020-08" db="EMBL/GenBank/DDBJ databases">
        <title>A Genomic Blueprint of the Chicken Gut Microbiome.</title>
        <authorList>
            <person name="Gilroy R."/>
            <person name="Ravi A."/>
            <person name="Getino M."/>
            <person name="Pursley I."/>
            <person name="Horton D.L."/>
            <person name="Alikhan N.-F."/>
            <person name="Baker D."/>
            <person name="Gharbi K."/>
            <person name="Hall N."/>
            <person name="Watson M."/>
            <person name="Adriaenssens E.M."/>
            <person name="Foster-Nyarko E."/>
            <person name="Jarju S."/>
            <person name="Secka A."/>
            <person name="Antonio M."/>
            <person name="Oren A."/>
            <person name="Chaudhuri R."/>
            <person name="La Ragione R.M."/>
            <person name="Hildebrand F."/>
            <person name="Pallen M.J."/>
        </authorList>
    </citation>
    <scope>NUCLEOTIDE SEQUENCE [LARGE SCALE GENOMIC DNA]</scope>
    <source>
        <strain evidence="3 4">Sa2CUA9</strain>
    </source>
</reference>
<keyword evidence="4" id="KW-1185">Reference proteome</keyword>
<dbReference type="Pfam" id="PF13673">
    <property type="entry name" value="Acetyltransf_10"/>
    <property type="match status" value="1"/>
</dbReference>